<keyword evidence="2" id="KW-1003">Cell membrane</keyword>
<feature type="transmembrane region" description="Helical" evidence="6">
    <location>
        <begin position="223"/>
        <end position="242"/>
    </location>
</feature>
<reference evidence="7 8" key="1">
    <citation type="journal article" date="2013" name="Genome Announc.">
        <title>Genome sequences for three denitrifying bacterial strains isolated from a uranium- and nitrate-contaminated subsurface environment.</title>
        <authorList>
            <person name="Venkatramanan R."/>
            <person name="Prakash O."/>
            <person name="Woyke T."/>
            <person name="Chain P."/>
            <person name="Goodwin L.A."/>
            <person name="Watson D."/>
            <person name="Brooks S."/>
            <person name="Kostka J.E."/>
            <person name="Green S.J."/>
        </authorList>
    </citation>
    <scope>NUCLEOTIDE SEQUENCE [LARGE SCALE GENOMIC DNA]</scope>
    <source>
        <strain evidence="7 8">1NES1</strain>
    </source>
</reference>
<dbReference type="RefSeq" id="WP_015599123.1">
    <property type="nucleotide sequence ID" value="NC_021172.1"/>
</dbReference>
<evidence type="ECO:0000256" key="1">
    <source>
        <dbReference type="ARBA" id="ARBA00004651"/>
    </source>
</evidence>
<comment type="subcellular location">
    <subcellularLocation>
        <location evidence="1">Cell membrane</location>
        <topology evidence="1">Multi-pass membrane protein</topology>
    </subcellularLocation>
</comment>
<dbReference type="KEGG" id="hdt:HYPDE_37178"/>
<evidence type="ECO:0000256" key="2">
    <source>
        <dbReference type="ARBA" id="ARBA00022475"/>
    </source>
</evidence>
<keyword evidence="3 6" id="KW-0812">Transmembrane</keyword>
<feature type="transmembrane region" description="Helical" evidence="6">
    <location>
        <begin position="99"/>
        <end position="123"/>
    </location>
</feature>
<evidence type="ECO:0000313" key="7">
    <source>
        <dbReference type="EMBL" id="AGK59107.1"/>
    </source>
</evidence>
<protein>
    <submittedName>
        <fullName evidence="7">ABC transporter permease</fullName>
    </submittedName>
</protein>
<feature type="transmembrane region" description="Helical" evidence="6">
    <location>
        <begin position="20"/>
        <end position="42"/>
    </location>
</feature>
<gene>
    <name evidence="7" type="ORF">HYPDE_37178</name>
</gene>
<evidence type="ECO:0000313" key="8">
    <source>
        <dbReference type="Proteomes" id="UP000005952"/>
    </source>
</evidence>
<dbReference type="HOGENOM" id="CLU_081003_0_1_5"/>
<feature type="transmembrane region" description="Helical" evidence="6">
    <location>
        <begin position="135"/>
        <end position="153"/>
    </location>
</feature>
<organism evidence="7 8">
    <name type="scientific">Hyphomicrobium denitrificans 1NES1</name>
    <dbReference type="NCBI Taxonomy" id="670307"/>
    <lineage>
        <taxon>Bacteria</taxon>
        <taxon>Pseudomonadati</taxon>
        <taxon>Pseudomonadota</taxon>
        <taxon>Alphaproteobacteria</taxon>
        <taxon>Hyphomicrobiales</taxon>
        <taxon>Hyphomicrobiaceae</taxon>
        <taxon>Hyphomicrobium</taxon>
    </lineage>
</organism>
<dbReference type="PANTHER" id="PTHR30294:SF29">
    <property type="entry name" value="MULTIDRUG ABC TRANSPORTER PERMEASE YBHS-RELATED"/>
    <property type="match status" value="1"/>
</dbReference>
<sequence length="248" mass="27720">MRETWNQAWIIAKRELRAYFATPLALVFLTVFVALTGALTFYVGQFFDRGQADLFPFFAYHPWLYLLLVPAVAMRLWAEERKSGTIELLMTLPVTPFEAILGKFLAAWAFIGLALVLTFPIWITVNILGSPDNGVILSSYLGSFLMAGAFLAIGSFVSTLTKNQVIAFIIASLICFLFTMSGLDLVQNSVRAWTPGFVANAVASMSFLSHFQRITRGVLDLPTLIFFFSMIIFWLFATVIAIDQKKAQ</sequence>
<dbReference type="STRING" id="670307.HYPDE_37178"/>
<evidence type="ECO:0000256" key="6">
    <source>
        <dbReference type="SAM" id="Phobius"/>
    </source>
</evidence>
<feature type="transmembrane region" description="Helical" evidence="6">
    <location>
        <begin position="165"/>
        <end position="186"/>
    </location>
</feature>
<dbReference type="Pfam" id="PF12679">
    <property type="entry name" value="ABC2_membrane_2"/>
    <property type="match status" value="1"/>
</dbReference>
<keyword evidence="5 6" id="KW-0472">Membrane</keyword>
<dbReference type="EMBL" id="CP005587">
    <property type="protein sequence ID" value="AGK59107.1"/>
    <property type="molecule type" value="Genomic_DNA"/>
</dbReference>
<dbReference type="GO" id="GO:0140359">
    <property type="term" value="F:ABC-type transporter activity"/>
    <property type="evidence" value="ECO:0007669"/>
    <property type="project" value="InterPro"/>
</dbReference>
<dbReference type="GO" id="GO:0005886">
    <property type="term" value="C:plasma membrane"/>
    <property type="evidence" value="ECO:0007669"/>
    <property type="project" value="UniProtKB-SubCell"/>
</dbReference>
<evidence type="ECO:0000256" key="5">
    <source>
        <dbReference type="ARBA" id="ARBA00023136"/>
    </source>
</evidence>
<dbReference type="eggNOG" id="COG1277">
    <property type="taxonomic scope" value="Bacteria"/>
</dbReference>
<dbReference type="InterPro" id="IPR051449">
    <property type="entry name" value="ABC-2_transporter_component"/>
</dbReference>
<evidence type="ECO:0000256" key="4">
    <source>
        <dbReference type="ARBA" id="ARBA00022989"/>
    </source>
</evidence>
<keyword evidence="4 6" id="KW-1133">Transmembrane helix</keyword>
<feature type="transmembrane region" description="Helical" evidence="6">
    <location>
        <begin position="62"/>
        <end position="78"/>
    </location>
</feature>
<dbReference type="OrthoDB" id="9794512at2"/>
<dbReference type="PANTHER" id="PTHR30294">
    <property type="entry name" value="MEMBRANE COMPONENT OF ABC TRANSPORTER YHHJ-RELATED"/>
    <property type="match status" value="1"/>
</dbReference>
<proteinExistence type="predicted"/>
<name>N0BA30_9HYPH</name>
<dbReference type="AlphaFoldDB" id="N0BA30"/>
<dbReference type="Proteomes" id="UP000005952">
    <property type="component" value="Chromosome"/>
</dbReference>
<evidence type="ECO:0000256" key="3">
    <source>
        <dbReference type="ARBA" id="ARBA00022692"/>
    </source>
</evidence>
<keyword evidence="8" id="KW-1185">Reference proteome</keyword>
<accession>N0BA30</accession>
<feature type="transmembrane region" description="Helical" evidence="6">
    <location>
        <begin position="192"/>
        <end position="211"/>
    </location>
</feature>